<accession>A0A2P2P9N6</accession>
<reference evidence="1" key="1">
    <citation type="submission" date="2018-02" db="EMBL/GenBank/DDBJ databases">
        <title>Rhizophora mucronata_Transcriptome.</title>
        <authorList>
            <person name="Meera S.P."/>
            <person name="Sreeshan A."/>
            <person name="Augustine A."/>
        </authorList>
    </citation>
    <scope>NUCLEOTIDE SEQUENCE</scope>
    <source>
        <tissue evidence="1">Leaf</tissue>
    </source>
</reference>
<dbReference type="AlphaFoldDB" id="A0A2P2P9N6"/>
<protein>
    <submittedName>
        <fullName evidence="1">Uncharacterized protein</fullName>
    </submittedName>
</protein>
<proteinExistence type="predicted"/>
<dbReference type="EMBL" id="GGEC01070945">
    <property type="protein sequence ID" value="MBX51429.1"/>
    <property type="molecule type" value="Transcribed_RNA"/>
</dbReference>
<organism evidence="1">
    <name type="scientific">Rhizophora mucronata</name>
    <name type="common">Asiatic mangrove</name>
    <dbReference type="NCBI Taxonomy" id="61149"/>
    <lineage>
        <taxon>Eukaryota</taxon>
        <taxon>Viridiplantae</taxon>
        <taxon>Streptophyta</taxon>
        <taxon>Embryophyta</taxon>
        <taxon>Tracheophyta</taxon>
        <taxon>Spermatophyta</taxon>
        <taxon>Magnoliopsida</taxon>
        <taxon>eudicotyledons</taxon>
        <taxon>Gunneridae</taxon>
        <taxon>Pentapetalae</taxon>
        <taxon>rosids</taxon>
        <taxon>fabids</taxon>
        <taxon>Malpighiales</taxon>
        <taxon>Rhizophoraceae</taxon>
        <taxon>Rhizophora</taxon>
    </lineage>
</organism>
<sequence length="80" mass="9238">MCCVVYLMYWPLIFLNNKYFMLLLSSSNMVNKFCILIDALCGEVLNFFYTGNISFINLSSCLPMMHCDCVKTMNEVIPKS</sequence>
<name>A0A2P2P9N6_RHIMU</name>
<evidence type="ECO:0000313" key="1">
    <source>
        <dbReference type="EMBL" id="MBX51429.1"/>
    </source>
</evidence>